<dbReference type="SUPFAM" id="SSF81301">
    <property type="entry name" value="Nucleotidyltransferase"/>
    <property type="match status" value="2"/>
</dbReference>
<comment type="cofactor">
    <cofactor evidence="7">
        <name>Mg(2+)</name>
        <dbReference type="ChEBI" id="CHEBI:18420"/>
    </cofactor>
</comment>
<dbReference type="InterPro" id="IPR043519">
    <property type="entry name" value="NT_sf"/>
</dbReference>
<evidence type="ECO:0000256" key="1">
    <source>
        <dbReference type="ARBA" id="ARBA00022679"/>
    </source>
</evidence>
<dbReference type="NCBIfam" id="NF008292">
    <property type="entry name" value="PRK11072.1"/>
    <property type="match status" value="1"/>
</dbReference>
<evidence type="ECO:0000256" key="5">
    <source>
        <dbReference type="ARBA" id="ARBA00022842"/>
    </source>
</evidence>
<dbReference type="Gene3D" id="1.10.4050.10">
    <property type="entry name" value="Glutamine synthase adenylyltransferase GlnE"/>
    <property type="match status" value="1"/>
</dbReference>
<dbReference type="GO" id="GO:0047388">
    <property type="term" value="F:[glutamine synthetase]-adenylyl-L-tyrosine phosphorylase activity"/>
    <property type="evidence" value="ECO:0007669"/>
    <property type="project" value="UniProtKB-EC"/>
</dbReference>
<evidence type="ECO:0000313" key="11">
    <source>
        <dbReference type="Proteomes" id="UP001597420"/>
    </source>
</evidence>
<gene>
    <name evidence="7 10" type="primary">glnE</name>
    <name evidence="10" type="ORF">ACFSAV_08965</name>
</gene>
<keyword evidence="10" id="KW-0436">Ligase</keyword>
<evidence type="ECO:0000259" key="9">
    <source>
        <dbReference type="Pfam" id="PF08335"/>
    </source>
</evidence>
<dbReference type="Gene3D" id="3.30.460.10">
    <property type="entry name" value="Beta Polymerase, domain 2"/>
    <property type="match status" value="2"/>
</dbReference>
<comment type="catalytic activity">
    <reaction evidence="7">
        <text>[glutamine synthetase]-L-tyrosine + ATP = [glutamine synthetase]-O(4)-(5'-adenylyl)-L-tyrosine + diphosphate</text>
        <dbReference type="Rhea" id="RHEA:18589"/>
        <dbReference type="Rhea" id="RHEA-COMP:10660"/>
        <dbReference type="Rhea" id="RHEA-COMP:10661"/>
        <dbReference type="ChEBI" id="CHEBI:30616"/>
        <dbReference type="ChEBI" id="CHEBI:33019"/>
        <dbReference type="ChEBI" id="CHEBI:46858"/>
        <dbReference type="ChEBI" id="CHEBI:83624"/>
        <dbReference type="EC" id="2.7.7.42"/>
    </reaction>
</comment>
<organism evidence="10 11">
    <name type="scientific">Pasteurella oralis</name>
    <dbReference type="NCBI Taxonomy" id="1071947"/>
    <lineage>
        <taxon>Bacteria</taxon>
        <taxon>Pseudomonadati</taxon>
        <taxon>Pseudomonadota</taxon>
        <taxon>Gammaproteobacteria</taxon>
        <taxon>Pasteurellales</taxon>
        <taxon>Pasteurellaceae</taxon>
        <taxon>Pasteurella</taxon>
    </lineage>
</organism>
<feature type="region of interest" description="Adenylyl transferase" evidence="7">
    <location>
        <begin position="483"/>
        <end position="983"/>
    </location>
</feature>
<protein>
    <recommendedName>
        <fullName evidence="7">Bifunctional glutamine synthetase adenylyltransferase/adenylyl-removing enzyme</fullName>
    </recommendedName>
    <alternativeName>
        <fullName evidence="7">ATP:glutamine synthetase adenylyltransferase</fullName>
    </alternativeName>
    <alternativeName>
        <fullName evidence="7">ATase</fullName>
    </alternativeName>
    <domain>
        <recommendedName>
            <fullName evidence="7">Glutamine synthetase adenylyl-L-tyrosine phosphorylase</fullName>
            <ecNumber evidence="7">2.7.7.89</ecNumber>
        </recommendedName>
        <alternativeName>
            <fullName evidence="7">Adenylyl removase</fullName>
            <shortName evidence="7">AR</shortName>
            <shortName evidence="7">AT-N</shortName>
        </alternativeName>
    </domain>
    <domain>
        <recommendedName>
            <fullName evidence="7">Glutamine synthetase adenylyl transferase</fullName>
            <ecNumber evidence="7">2.7.7.42</ecNumber>
        </recommendedName>
        <alternativeName>
            <fullName evidence="7">Adenylyl transferase</fullName>
            <shortName evidence="7">AT</shortName>
            <shortName evidence="7">AT-C</shortName>
        </alternativeName>
    </domain>
</protein>
<keyword evidence="4 7" id="KW-0067">ATP-binding</keyword>
<feature type="region of interest" description="Adenylyl removase" evidence="7">
    <location>
        <begin position="1"/>
        <end position="475"/>
    </location>
</feature>
<dbReference type="Pfam" id="PF03710">
    <property type="entry name" value="GlnE"/>
    <property type="match status" value="2"/>
</dbReference>
<reference evidence="11" key="1">
    <citation type="journal article" date="2019" name="Int. J. Syst. Evol. Microbiol.">
        <title>The Global Catalogue of Microorganisms (GCM) 10K type strain sequencing project: providing services to taxonomists for standard genome sequencing and annotation.</title>
        <authorList>
            <consortium name="The Broad Institute Genomics Platform"/>
            <consortium name="The Broad Institute Genome Sequencing Center for Infectious Disease"/>
            <person name="Wu L."/>
            <person name="Ma J."/>
        </authorList>
    </citation>
    <scope>NUCLEOTIDE SEQUENCE [LARGE SCALE GENOMIC DNA]</scope>
    <source>
        <strain evidence="11">CCM 7950</strain>
    </source>
</reference>
<dbReference type="EMBL" id="JBHUFP010000015">
    <property type="protein sequence ID" value="MFD1806489.1"/>
    <property type="molecule type" value="Genomic_DNA"/>
</dbReference>
<feature type="domain" description="Glutamate-ammonia ligase adenylyltransferase repeated" evidence="8">
    <location>
        <begin position="47"/>
        <end position="293"/>
    </location>
</feature>
<keyword evidence="5 7" id="KW-0460">Magnesium</keyword>
<dbReference type="Gene3D" id="1.20.120.1510">
    <property type="match status" value="1"/>
</dbReference>
<dbReference type="Gene3D" id="1.20.120.330">
    <property type="entry name" value="Nucleotidyltransferases domain 2"/>
    <property type="match status" value="2"/>
</dbReference>
<dbReference type="EC" id="2.7.7.89" evidence="7"/>
<sequence>MSLSFNQFDHKLAQLAQQLINTFPDQYDITLLQQIELDKDDLNSSIGQLRYAIAMSDFFADVLSKQPHFLQQCWHNPPKLDECDQYVVRLNILLTQTHSEEQLYKVLRQFRNQEMAKLSFCQSLNLGTVEDIFLRLSQLAESLIIAARDWLYVRACEEMGTPMDEQGQPQQLYILGMGKLGGFELNFSSDIDLIFTYPANGETIGARKRVENAKFFTRLGQRLISALDQYTVDGFVYRTDMRLRPFGESGALALSFAAMEQYYQDQGRDWERYAMIKGRILGANPQDPNIKTLQQLLRPFVYRRYIDFSVIQSLREMKGKIEREVRRRGLNDNIKLGAGGIREIEFIVQVFQLIRGGREIRLQRHELLKLLPELVALELISAQQKQDLQQAYVFLRRTENILQAINDQQTQQLPEKELDRQRLIQATQVFKQWNTQFQAENVFYPIDDWTSFCKQLHQHQQKVRAIFTNLIGEEKEEIAEALDLWHDFLDADLDESEIKQVLIENQVDEADFTEIIQILVQFRSELSRRPIGTRGREVLTQLLPHLLQQLFSHSAYRTLLPRILNIVEKILTRTTYLELLLENPQALNQLIELCAQSKLIAEQVARHPILLDELLDRKALLNPPPYTEYQSELQQYLLRLPSDDDEQIIDGLRQFKQATLLRIASADILGALPVMKVSDHLTFLTEAIIEVVVNLAWQQVATRFGIPEHLTENQKGFLVIGYGKLGGIELGYKSDLDLVFLYQSANNSQTIGGKRSIDSNQFYLRLAQKIISIFSINTFAGILYEVDMRLRPSGESGLLCSSISAFKDYQLNEAWTWEKQALVRSRAIYGEKTLRQAFEAIRQSVLSAPREINTLKADVVTMRHKMYEHLANTEEGQFNIKTDRGGITDIEFIAQYLVLAHAPQNPILATWSDNVRIFEIMAESAVISWQISERLQQCYVELRNRIHHLSLLGLPAIVPNSEFQSEREFIQMIWYELLEKEAE</sequence>
<feature type="domain" description="PII-uridylyltransferase/Glutamine-synthetase adenylyltransferase" evidence="9">
    <location>
        <begin position="315"/>
        <end position="471"/>
    </location>
</feature>
<comment type="similarity">
    <text evidence="7">Belongs to the GlnE family.</text>
</comment>
<dbReference type="SUPFAM" id="SSF81593">
    <property type="entry name" value="Nucleotidyltransferase substrate binding subunit/domain"/>
    <property type="match status" value="2"/>
</dbReference>
<comment type="catalytic activity">
    <reaction evidence="7">
        <text>[glutamine synthetase]-O(4)-(5'-adenylyl)-L-tyrosine + phosphate = [glutamine synthetase]-L-tyrosine + ADP</text>
        <dbReference type="Rhea" id="RHEA:43716"/>
        <dbReference type="Rhea" id="RHEA-COMP:10660"/>
        <dbReference type="Rhea" id="RHEA-COMP:10661"/>
        <dbReference type="ChEBI" id="CHEBI:43474"/>
        <dbReference type="ChEBI" id="CHEBI:46858"/>
        <dbReference type="ChEBI" id="CHEBI:83624"/>
        <dbReference type="ChEBI" id="CHEBI:456216"/>
        <dbReference type="EC" id="2.7.7.89"/>
    </reaction>
</comment>
<keyword evidence="11" id="KW-1185">Reference proteome</keyword>
<dbReference type="PANTHER" id="PTHR30621:SF0">
    <property type="entry name" value="BIFUNCTIONAL GLUTAMINE SYNTHETASE ADENYLYLTRANSFERASE_ADENYLYL-REMOVING ENZYME"/>
    <property type="match status" value="1"/>
</dbReference>
<dbReference type="InterPro" id="IPR023057">
    <property type="entry name" value="GlnE"/>
</dbReference>
<keyword evidence="3 7" id="KW-0547">Nucleotide-binding</keyword>
<dbReference type="GO" id="GO:0016874">
    <property type="term" value="F:ligase activity"/>
    <property type="evidence" value="ECO:0007669"/>
    <property type="project" value="UniProtKB-KW"/>
</dbReference>
<feature type="domain" description="Glutamate-ammonia ligase adenylyltransferase repeated" evidence="8">
    <location>
        <begin position="587"/>
        <end position="840"/>
    </location>
</feature>
<evidence type="ECO:0000256" key="2">
    <source>
        <dbReference type="ARBA" id="ARBA00022695"/>
    </source>
</evidence>
<proteinExistence type="inferred from homology"/>
<keyword evidence="2 7" id="KW-0548">Nucleotidyltransferase</keyword>
<dbReference type="InterPro" id="IPR013546">
    <property type="entry name" value="PII_UdlTrfase/GS_AdlTrfase"/>
</dbReference>
<evidence type="ECO:0000313" key="10">
    <source>
        <dbReference type="EMBL" id="MFD1806489.1"/>
    </source>
</evidence>
<feature type="domain" description="PII-uridylyltransferase/Glutamine-synthetase adenylyltransferase" evidence="9">
    <location>
        <begin position="862"/>
        <end position="952"/>
    </location>
</feature>
<dbReference type="Pfam" id="PF08335">
    <property type="entry name" value="GlnD_UR_UTase"/>
    <property type="match status" value="2"/>
</dbReference>
<evidence type="ECO:0000256" key="7">
    <source>
        <dbReference type="HAMAP-Rule" id="MF_00802"/>
    </source>
</evidence>
<dbReference type="GO" id="GO:0008882">
    <property type="term" value="F:[glutamate-ammonia-ligase] adenylyltransferase activity"/>
    <property type="evidence" value="ECO:0007669"/>
    <property type="project" value="UniProtKB-EC"/>
</dbReference>
<dbReference type="InterPro" id="IPR005190">
    <property type="entry name" value="GlnE_rpt_dom"/>
</dbReference>
<name>A0ABW4NW47_9PAST</name>
<comment type="caution">
    <text evidence="10">The sequence shown here is derived from an EMBL/GenBank/DDBJ whole genome shotgun (WGS) entry which is preliminary data.</text>
</comment>
<dbReference type="CDD" id="cd05401">
    <property type="entry name" value="NT_GlnE_GlnD_like"/>
    <property type="match status" value="2"/>
</dbReference>
<dbReference type="Proteomes" id="UP001597420">
    <property type="component" value="Unassembled WGS sequence"/>
</dbReference>
<keyword evidence="1 7" id="KW-0808">Transferase</keyword>
<evidence type="ECO:0000256" key="3">
    <source>
        <dbReference type="ARBA" id="ARBA00022741"/>
    </source>
</evidence>
<dbReference type="PANTHER" id="PTHR30621">
    <property type="entry name" value="GLUTAMINE SYNTHETASE ADENYLYLTRANSFERASE"/>
    <property type="match status" value="1"/>
</dbReference>
<accession>A0ABW4NW47</accession>
<dbReference type="RefSeq" id="WP_379098721.1">
    <property type="nucleotide sequence ID" value="NZ_JBHUFP010000015.1"/>
</dbReference>
<dbReference type="HAMAP" id="MF_00802">
    <property type="entry name" value="GlnE"/>
    <property type="match status" value="1"/>
</dbReference>
<evidence type="ECO:0000256" key="4">
    <source>
        <dbReference type="ARBA" id="ARBA00022840"/>
    </source>
</evidence>
<dbReference type="EC" id="2.7.7.42" evidence="7"/>
<comment type="function">
    <text evidence="7">Involved in the regulation of glutamine synthetase GlnA, a key enzyme in the process to assimilate ammonia. When cellular nitrogen levels are high, the C-terminal adenylyl transferase (AT) inactivates GlnA by covalent transfer of an adenylyl group from ATP to specific tyrosine residue of GlnA, thus reducing its activity. Conversely, when nitrogen levels are low, the N-terminal adenylyl removase (AR) activates GlnA by removing the adenylyl group by phosphorolysis, increasing its activity. The regulatory region of GlnE binds the signal transduction protein PII (GlnB) which indicates the nitrogen status of the cell.</text>
</comment>
<keyword evidence="6 7" id="KW-0511">Multifunctional enzyme</keyword>
<evidence type="ECO:0000256" key="6">
    <source>
        <dbReference type="ARBA" id="ARBA00023268"/>
    </source>
</evidence>
<evidence type="ECO:0000259" key="8">
    <source>
        <dbReference type="Pfam" id="PF03710"/>
    </source>
</evidence>